<dbReference type="RefSeq" id="WP_166229126.1">
    <property type="nucleotide sequence ID" value="NZ_CP049989.1"/>
</dbReference>
<dbReference type="GO" id="GO:0016020">
    <property type="term" value="C:membrane"/>
    <property type="evidence" value="ECO:0007669"/>
    <property type="project" value="UniProtKB-SubCell"/>
</dbReference>
<keyword evidence="2 5" id="KW-0812">Transmembrane</keyword>
<name>A0A6G8IL11_9BURK</name>
<evidence type="ECO:0000256" key="2">
    <source>
        <dbReference type="ARBA" id="ARBA00022692"/>
    </source>
</evidence>
<dbReference type="EMBL" id="CP049989">
    <property type="protein sequence ID" value="QIM53783.1"/>
    <property type="molecule type" value="Genomic_DNA"/>
</dbReference>
<gene>
    <name evidence="6" type="ORF">G9Q37_17290</name>
</gene>
<evidence type="ECO:0000313" key="7">
    <source>
        <dbReference type="Proteomes" id="UP000503162"/>
    </source>
</evidence>
<keyword evidence="7" id="KW-1185">Reference proteome</keyword>
<protein>
    <submittedName>
        <fullName evidence="6">DoxX family protein</fullName>
    </submittedName>
</protein>
<proteinExistence type="predicted"/>
<keyword evidence="4 5" id="KW-0472">Membrane</keyword>
<feature type="transmembrane region" description="Helical" evidence="5">
    <location>
        <begin position="20"/>
        <end position="41"/>
    </location>
</feature>
<evidence type="ECO:0000256" key="3">
    <source>
        <dbReference type="ARBA" id="ARBA00022989"/>
    </source>
</evidence>
<feature type="transmembrane region" description="Helical" evidence="5">
    <location>
        <begin position="111"/>
        <end position="129"/>
    </location>
</feature>
<feature type="transmembrane region" description="Helical" evidence="5">
    <location>
        <begin position="80"/>
        <end position="99"/>
    </location>
</feature>
<evidence type="ECO:0000313" key="6">
    <source>
        <dbReference type="EMBL" id="QIM53783.1"/>
    </source>
</evidence>
<dbReference type="KEGG" id="hcz:G9Q37_17290"/>
<dbReference type="AlphaFoldDB" id="A0A6G8IL11"/>
<comment type="subcellular location">
    <subcellularLocation>
        <location evidence="1">Membrane</location>
        <topology evidence="1">Multi-pass membrane protein</topology>
    </subcellularLocation>
</comment>
<dbReference type="Proteomes" id="UP000503162">
    <property type="component" value="Chromosome"/>
</dbReference>
<organism evidence="6 7">
    <name type="scientific">Hydrogenophaga crocea</name>
    <dbReference type="NCBI Taxonomy" id="2716225"/>
    <lineage>
        <taxon>Bacteria</taxon>
        <taxon>Pseudomonadati</taxon>
        <taxon>Pseudomonadota</taxon>
        <taxon>Betaproteobacteria</taxon>
        <taxon>Burkholderiales</taxon>
        <taxon>Comamonadaceae</taxon>
        <taxon>Hydrogenophaga</taxon>
    </lineage>
</organism>
<reference evidence="6 7" key="1">
    <citation type="submission" date="2020-03" db="EMBL/GenBank/DDBJ databases">
        <title>Hydrogenophaga sp. nov. isolated from cyanobacterial mat.</title>
        <authorList>
            <person name="Thorat V."/>
            <person name="Kirdat K."/>
            <person name="Tiwarekar B."/>
            <person name="Costa E.D."/>
            <person name="Yadav A."/>
        </authorList>
    </citation>
    <scope>NUCLEOTIDE SEQUENCE [LARGE SCALE GENOMIC DNA]</scope>
    <source>
        <strain evidence="6 7">BA0156</strain>
    </source>
</reference>
<dbReference type="Pfam" id="PF07681">
    <property type="entry name" value="DoxX"/>
    <property type="match status" value="1"/>
</dbReference>
<sequence length="132" mass="14261">MNALNALFDHPRAGALLLRWTLALLMLFHGWAKVTGGVGGIEAMLVARGLPGWFAYGAYLGELIAPLMLLAGFWVVPAALVIAINMGFALFLAHMGHFLQITNTGGWRLELQAFFLVSALVVAFTHRLGGTR</sequence>
<feature type="transmembrane region" description="Helical" evidence="5">
    <location>
        <begin position="53"/>
        <end position="74"/>
    </location>
</feature>
<dbReference type="InterPro" id="IPR032808">
    <property type="entry name" value="DoxX"/>
</dbReference>
<accession>A0A6G8IL11</accession>
<evidence type="ECO:0000256" key="5">
    <source>
        <dbReference type="SAM" id="Phobius"/>
    </source>
</evidence>
<evidence type="ECO:0000256" key="4">
    <source>
        <dbReference type="ARBA" id="ARBA00023136"/>
    </source>
</evidence>
<evidence type="ECO:0000256" key="1">
    <source>
        <dbReference type="ARBA" id="ARBA00004141"/>
    </source>
</evidence>
<keyword evidence="3 5" id="KW-1133">Transmembrane helix</keyword>